<evidence type="ECO:0000313" key="3">
    <source>
        <dbReference type="Proteomes" id="UP000257016"/>
    </source>
</evidence>
<dbReference type="AlphaFoldDB" id="A0A975X846"/>
<reference evidence="2 3" key="1">
    <citation type="submission" date="2018-01" db="EMBL/GenBank/DDBJ databases">
        <authorList>
            <person name="Clerissi C."/>
        </authorList>
    </citation>
    <scope>NUCLEOTIDE SEQUENCE [LARGE SCALE GENOMIC DNA]</scope>
    <source>
        <strain evidence="2">Cupriavidus taiwanensis LMG 19430</strain>
    </source>
</reference>
<evidence type="ECO:0000256" key="1">
    <source>
        <dbReference type="SAM" id="MobiDB-lite"/>
    </source>
</evidence>
<accession>A0A975X846</accession>
<name>A0A975X846_9BURK</name>
<proteinExistence type="predicted"/>
<organism evidence="2 3">
    <name type="scientific">Cupriavidus taiwanensis</name>
    <dbReference type="NCBI Taxonomy" id="164546"/>
    <lineage>
        <taxon>Bacteria</taxon>
        <taxon>Pseudomonadati</taxon>
        <taxon>Pseudomonadota</taxon>
        <taxon>Betaproteobacteria</taxon>
        <taxon>Burkholderiales</taxon>
        <taxon>Burkholderiaceae</taxon>
        <taxon>Cupriavidus</taxon>
    </lineage>
</organism>
<protein>
    <submittedName>
        <fullName evidence="2">Uncharacterized protein</fullName>
    </submittedName>
</protein>
<gene>
    <name evidence="2" type="ORF">CBM2586_A50027</name>
</gene>
<dbReference type="Proteomes" id="UP000257016">
    <property type="component" value="Unassembled WGS sequence"/>
</dbReference>
<sequence length="413" mass="45114">MRISPRYWSDIWPPLSRLACARCSALRRIDAIRGDDVVQRQRRHLVAVRLGAAAHADGAGRKGVLAGRVGGAGVVERVGRRRGARQHVRSRRHRRGHGVGRLDRMGVPGDLARQQRYVGAAEGLADGACAQSRSCALAQRQVAAQVGQPEGGGAVAAVDSAQQREQHLVLGNAERLASAELPSRRCKVACKHADLTHERLRHDVSSTPARVDAGQRNDVVQHQRRLHVVVRLSAAGAAAGLVQPWRERVRRAVQQFAGAGHRRIVGVVEVAGRQHAVLRYADIQRRRRAGRDVERMAVGWHLRGGQRDRLGPRHLALCDAVGIAVQRRAAAQVGQGEIGGAVAAVLRAEQAEQRLVLRDGQQGAVAQRPALRRKRERAQPDFPQILFQDLPPRLNNTQKTRRLPANGVASILI</sequence>
<feature type="compositionally biased region" description="Basic residues" evidence="1">
    <location>
        <begin position="81"/>
        <end position="98"/>
    </location>
</feature>
<evidence type="ECO:0000313" key="2">
    <source>
        <dbReference type="EMBL" id="SOY61729.1"/>
    </source>
</evidence>
<dbReference type="EMBL" id="OFSN01000010">
    <property type="protein sequence ID" value="SOY61729.1"/>
    <property type="molecule type" value="Genomic_DNA"/>
</dbReference>
<comment type="caution">
    <text evidence="2">The sequence shown here is derived from an EMBL/GenBank/DDBJ whole genome shotgun (WGS) entry which is preliminary data.</text>
</comment>
<feature type="region of interest" description="Disordered" evidence="1">
    <location>
        <begin position="81"/>
        <end position="106"/>
    </location>
</feature>